<evidence type="ECO:0000259" key="2">
    <source>
        <dbReference type="PROSITE" id="PS51737"/>
    </source>
</evidence>
<dbReference type="InterPro" id="IPR036162">
    <property type="entry name" value="Resolvase-like_N_sf"/>
</dbReference>
<evidence type="ECO:0000313" key="3">
    <source>
        <dbReference type="EMBL" id="SHL02407.1"/>
    </source>
</evidence>
<dbReference type="GO" id="GO:0003677">
    <property type="term" value="F:DNA binding"/>
    <property type="evidence" value="ECO:0007669"/>
    <property type="project" value="InterPro"/>
</dbReference>
<dbReference type="Pfam" id="PF00239">
    <property type="entry name" value="Resolvase"/>
    <property type="match status" value="1"/>
</dbReference>
<reference evidence="3 4" key="1">
    <citation type="submission" date="2016-11" db="EMBL/GenBank/DDBJ databases">
        <authorList>
            <person name="Jaros S."/>
            <person name="Januszkiewicz K."/>
            <person name="Wedrychowicz H."/>
        </authorList>
    </citation>
    <scope>NUCLEOTIDE SEQUENCE [LARGE SCALE GENOMIC DNA]</scope>
    <source>
        <strain evidence="3 4">DSM 29589</strain>
    </source>
</reference>
<dbReference type="Gene3D" id="3.90.1750.20">
    <property type="entry name" value="Putative Large Serine Recombinase, Chain B, Domain 2"/>
    <property type="match status" value="1"/>
</dbReference>
<dbReference type="PROSITE" id="PS51737">
    <property type="entry name" value="RECOMBINASE_DNA_BIND"/>
    <property type="match status" value="1"/>
</dbReference>
<accession>A0A1M6X8V5</accession>
<dbReference type="InterPro" id="IPR038109">
    <property type="entry name" value="DNA_bind_recomb_sf"/>
</dbReference>
<organism evidence="3 4">
    <name type="scientific">Roseovarius pacificus</name>
    <dbReference type="NCBI Taxonomy" id="337701"/>
    <lineage>
        <taxon>Bacteria</taxon>
        <taxon>Pseudomonadati</taxon>
        <taxon>Pseudomonadota</taxon>
        <taxon>Alphaproteobacteria</taxon>
        <taxon>Rhodobacterales</taxon>
        <taxon>Roseobacteraceae</taxon>
        <taxon>Roseovarius</taxon>
    </lineage>
</organism>
<dbReference type="SMART" id="SM00857">
    <property type="entry name" value="Resolvase"/>
    <property type="match status" value="1"/>
</dbReference>
<gene>
    <name evidence="3" type="ORF">SAMN05444398_101332</name>
</gene>
<dbReference type="RefSeq" id="WP_073031978.1">
    <property type="nucleotide sequence ID" value="NZ_BMLR01000001.1"/>
</dbReference>
<dbReference type="Proteomes" id="UP000183974">
    <property type="component" value="Unassembled WGS sequence"/>
</dbReference>
<keyword evidence="4" id="KW-1185">Reference proteome</keyword>
<evidence type="ECO:0000313" key="4">
    <source>
        <dbReference type="Proteomes" id="UP000183974"/>
    </source>
</evidence>
<evidence type="ECO:0000259" key="1">
    <source>
        <dbReference type="PROSITE" id="PS51736"/>
    </source>
</evidence>
<dbReference type="PANTHER" id="PTHR30461:SF23">
    <property type="entry name" value="DNA RECOMBINASE-RELATED"/>
    <property type="match status" value="1"/>
</dbReference>
<dbReference type="InterPro" id="IPR011109">
    <property type="entry name" value="DNA_bind_recombinase_dom"/>
</dbReference>
<dbReference type="Pfam" id="PF07508">
    <property type="entry name" value="Recombinase"/>
    <property type="match status" value="1"/>
</dbReference>
<dbReference type="InterPro" id="IPR006119">
    <property type="entry name" value="Resolv_N"/>
</dbReference>
<proteinExistence type="predicted"/>
<dbReference type="EMBL" id="FRBR01000001">
    <property type="protein sequence ID" value="SHL02407.1"/>
    <property type="molecule type" value="Genomic_DNA"/>
</dbReference>
<feature type="domain" description="Recombinase" evidence="2">
    <location>
        <begin position="171"/>
        <end position="288"/>
    </location>
</feature>
<dbReference type="PANTHER" id="PTHR30461">
    <property type="entry name" value="DNA-INVERTASE FROM LAMBDOID PROPHAGE"/>
    <property type="match status" value="1"/>
</dbReference>
<sequence length="537" mass="60234">MTPVSRPPRRRCALYTRKSSEDGLDQEFNSLDAQREACAAYVKSQSSEGWKALSSLYDDGGHSGGTMERPALQRLIGDIRAGRVDIVVVYKIDRLTRSLADFARMVEIFERHEVSFVSVTQSFNTTSSMGRLTLNMLLSFAQFEREITGERIRDKIEASKKKGLWMGGNLPLGYDLPVEGSRVLVVNSGEADLVRQIFTAYLELGSVHALQQRLRQAGIVSKTRTTAAGRRVGGHPFSRGALFHLLRNRLYLGEIPHRDTTYPGQHAAIVDPDLFRAVQTGLDANVRRRRRSRDRTAASPLTGRIFDIDGQPMSPTFSYGRNRRLYRYYVSANMQQGGPREARDGREPAPRRVSADVLEALLDQTLKRLLPDALDASLYLVTRVEVHREHLDLTLPLRLLRTIRPNLIEDEIAEPDPTDHTCLRLTLPARLRTRSGKSEILAGAPDAPKPDPVLIRALRNAHQMLDTAADGSQTINAAPTAPYRRRLIRLAFLAPDLQRAILQGRQPRHMTLAALMDSELPLSWSEQKRIFGSPRAS</sequence>
<dbReference type="PROSITE" id="PS51736">
    <property type="entry name" value="RECOMBINASES_3"/>
    <property type="match status" value="1"/>
</dbReference>
<protein>
    <submittedName>
        <fullName evidence="3">Site-specific DNA recombinase</fullName>
    </submittedName>
</protein>
<feature type="domain" description="Resolvase/invertase-type recombinase catalytic" evidence="1">
    <location>
        <begin position="11"/>
        <end position="163"/>
    </location>
</feature>
<name>A0A1M6X8V5_9RHOB</name>
<dbReference type="Gene3D" id="3.40.50.1390">
    <property type="entry name" value="Resolvase, N-terminal catalytic domain"/>
    <property type="match status" value="1"/>
</dbReference>
<dbReference type="GO" id="GO:0000150">
    <property type="term" value="F:DNA strand exchange activity"/>
    <property type="evidence" value="ECO:0007669"/>
    <property type="project" value="InterPro"/>
</dbReference>
<dbReference type="STRING" id="337701.SAMN05444398_101332"/>
<dbReference type="AlphaFoldDB" id="A0A1M6X8V5"/>
<dbReference type="InterPro" id="IPR050639">
    <property type="entry name" value="SSR_resolvase"/>
</dbReference>
<dbReference type="SUPFAM" id="SSF53041">
    <property type="entry name" value="Resolvase-like"/>
    <property type="match status" value="1"/>
</dbReference>
<dbReference type="OrthoDB" id="7277848at2"/>
<dbReference type="CDD" id="cd03768">
    <property type="entry name" value="SR_ResInv"/>
    <property type="match status" value="1"/>
</dbReference>